<evidence type="ECO:0000256" key="2">
    <source>
        <dbReference type="RuleBase" id="RU003875"/>
    </source>
</evidence>
<dbReference type="InterPro" id="IPR009078">
    <property type="entry name" value="Ferritin-like_SF"/>
</dbReference>
<dbReference type="PROSITE" id="PS00818">
    <property type="entry name" value="DPS_1"/>
    <property type="match status" value="1"/>
</dbReference>
<dbReference type="InterPro" id="IPR023188">
    <property type="entry name" value="DPS_DNA-bd_CS"/>
</dbReference>
<dbReference type="PIRSF" id="PIRSF005900">
    <property type="entry name" value="Dps"/>
    <property type="match status" value="1"/>
</dbReference>
<dbReference type="RefSeq" id="WP_110598074.1">
    <property type="nucleotide sequence ID" value="NZ_VTPX01000002.1"/>
</dbReference>
<dbReference type="PANTHER" id="PTHR42932:SF1">
    <property type="entry name" value="GENERAL STRESS PROTEIN 20U"/>
    <property type="match status" value="1"/>
</dbReference>
<evidence type="ECO:0000256" key="1">
    <source>
        <dbReference type="ARBA" id="ARBA00009497"/>
    </source>
</evidence>
<dbReference type="GO" id="GO:0016722">
    <property type="term" value="F:oxidoreductase activity, acting on metal ions"/>
    <property type="evidence" value="ECO:0007669"/>
    <property type="project" value="InterPro"/>
</dbReference>
<dbReference type="Gene3D" id="1.20.1260.10">
    <property type="match status" value="1"/>
</dbReference>
<gene>
    <name evidence="4" type="ORF">F0A16_04450</name>
</gene>
<dbReference type="GO" id="GO:0008199">
    <property type="term" value="F:ferric iron binding"/>
    <property type="evidence" value="ECO:0007669"/>
    <property type="project" value="InterPro"/>
</dbReference>
<sequence>MSDIDTNAIGLHTSSAEQLAEKLNTLLANYQVFYMNTRGYHWNVKGEQFFELHAKFEEIYTDLLTKVDEVAERILTLGYQPLHAYSDYAKVSQIQEDKQVADGKQCVQGLVKGFQVLIELQRELLSQASDADDEGTASLASDYIREQEKTVWMLNAYLG</sequence>
<name>A0A640WH19_9GAMM</name>
<accession>A0A640WH19</accession>
<dbReference type="InterPro" id="IPR012347">
    <property type="entry name" value="Ferritin-like"/>
</dbReference>
<protein>
    <submittedName>
        <fullName evidence="4">DNA starvation/stationary phase protection protein</fullName>
    </submittedName>
</protein>
<evidence type="ECO:0000259" key="3">
    <source>
        <dbReference type="Pfam" id="PF00210"/>
    </source>
</evidence>
<keyword evidence="5" id="KW-1185">Reference proteome</keyword>
<dbReference type="PROSITE" id="PS00819">
    <property type="entry name" value="DPS_2"/>
    <property type="match status" value="1"/>
</dbReference>
<dbReference type="InterPro" id="IPR008331">
    <property type="entry name" value="Ferritin_DPS_dom"/>
</dbReference>
<dbReference type="PANTHER" id="PTHR42932">
    <property type="entry name" value="GENERAL STRESS PROTEIN 20U"/>
    <property type="match status" value="1"/>
</dbReference>
<feature type="domain" description="Ferritin/DPS" evidence="3">
    <location>
        <begin position="21"/>
        <end position="159"/>
    </location>
</feature>
<reference evidence="4 5" key="1">
    <citation type="submission" date="2019-08" db="EMBL/GenBank/DDBJ databases">
        <title>Bioinformatics analysis of the strain L3 and L5.</title>
        <authorList>
            <person name="Li X."/>
        </authorList>
    </citation>
    <scope>NUCLEOTIDE SEQUENCE [LARGE SCALE GENOMIC DNA]</scope>
    <source>
        <strain evidence="4 5">L3</strain>
    </source>
</reference>
<dbReference type="InterPro" id="IPR002177">
    <property type="entry name" value="DPS_DNA-bd"/>
</dbReference>
<organism evidence="4 5">
    <name type="scientific">Salinicola corii</name>
    <dbReference type="NCBI Taxonomy" id="2606937"/>
    <lineage>
        <taxon>Bacteria</taxon>
        <taxon>Pseudomonadati</taxon>
        <taxon>Pseudomonadota</taxon>
        <taxon>Gammaproteobacteria</taxon>
        <taxon>Oceanospirillales</taxon>
        <taxon>Halomonadaceae</taxon>
        <taxon>Salinicola</taxon>
    </lineage>
</organism>
<comment type="similarity">
    <text evidence="1 2">Belongs to the Dps family.</text>
</comment>
<dbReference type="SUPFAM" id="SSF47240">
    <property type="entry name" value="Ferritin-like"/>
    <property type="match status" value="1"/>
</dbReference>
<dbReference type="PRINTS" id="PR01346">
    <property type="entry name" value="HELNAPAPROT"/>
</dbReference>
<dbReference type="EMBL" id="VTPX01000002">
    <property type="protein sequence ID" value="KAA0019599.1"/>
    <property type="molecule type" value="Genomic_DNA"/>
</dbReference>
<comment type="caution">
    <text evidence="4">The sequence shown here is derived from an EMBL/GenBank/DDBJ whole genome shotgun (WGS) entry which is preliminary data.</text>
</comment>
<dbReference type="Pfam" id="PF00210">
    <property type="entry name" value="Ferritin"/>
    <property type="match status" value="1"/>
</dbReference>
<evidence type="ECO:0000313" key="4">
    <source>
        <dbReference type="EMBL" id="KAA0019599.1"/>
    </source>
</evidence>
<dbReference type="Proteomes" id="UP000466024">
    <property type="component" value="Unassembled WGS sequence"/>
</dbReference>
<dbReference type="AlphaFoldDB" id="A0A640WH19"/>
<proteinExistence type="inferred from homology"/>
<evidence type="ECO:0000313" key="5">
    <source>
        <dbReference type="Proteomes" id="UP000466024"/>
    </source>
</evidence>
<dbReference type="CDD" id="cd01043">
    <property type="entry name" value="DPS"/>
    <property type="match status" value="1"/>
</dbReference>